<dbReference type="InterPro" id="IPR013325">
    <property type="entry name" value="RNA_pol_sigma_r2"/>
</dbReference>
<gene>
    <name evidence="7" type="ORF">SAMN06296416_106272</name>
</gene>
<evidence type="ECO:0000259" key="5">
    <source>
        <dbReference type="Pfam" id="PF04542"/>
    </source>
</evidence>
<dbReference type="InterPro" id="IPR013324">
    <property type="entry name" value="RNA_pol_sigma_r3/r4-like"/>
</dbReference>
<organism evidence="7 8">
    <name type="scientific">Pseudoxanthomonas wuyuanensis</name>
    <dbReference type="NCBI Taxonomy" id="1073196"/>
    <lineage>
        <taxon>Bacteria</taxon>
        <taxon>Pseudomonadati</taxon>
        <taxon>Pseudomonadota</taxon>
        <taxon>Gammaproteobacteria</taxon>
        <taxon>Lysobacterales</taxon>
        <taxon>Lysobacteraceae</taxon>
        <taxon>Pseudoxanthomonas</taxon>
    </lineage>
</organism>
<evidence type="ECO:0000256" key="4">
    <source>
        <dbReference type="ARBA" id="ARBA00023163"/>
    </source>
</evidence>
<dbReference type="InterPro" id="IPR014284">
    <property type="entry name" value="RNA_pol_sigma-70_dom"/>
</dbReference>
<dbReference type="Proteomes" id="UP000219374">
    <property type="component" value="Unassembled WGS sequence"/>
</dbReference>
<dbReference type="RefSeq" id="WP_097122549.1">
    <property type="nucleotide sequence ID" value="NZ_OCND01000006.1"/>
</dbReference>
<dbReference type="SUPFAM" id="SSF88659">
    <property type="entry name" value="Sigma3 and sigma4 domains of RNA polymerase sigma factors"/>
    <property type="match status" value="1"/>
</dbReference>
<dbReference type="SUPFAM" id="SSF88946">
    <property type="entry name" value="Sigma2 domain of RNA polymerase sigma factors"/>
    <property type="match status" value="1"/>
</dbReference>
<sequence>MKAADTARPMHQQLCELLPRMRRFARSLTGNPHDADDLVQTAVERAIARASQWREELGLDAWVFGIVRNAWVDEVRSRQRRGQVFAAEAAGGNVGEAPAVDHALTMSVEAAMAQLPENQREAVALVLVEGLSYKEAAAALQVPIGTVTSRLARGREALQRMLGDNLQ</sequence>
<dbReference type="Gene3D" id="1.10.1740.10">
    <property type="match status" value="1"/>
</dbReference>
<dbReference type="NCBIfam" id="TIGR02937">
    <property type="entry name" value="sigma70-ECF"/>
    <property type="match status" value="1"/>
</dbReference>
<dbReference type="PANTHER" id="PTHR43133">
    <property type="entry name" value="RNA POLYMERASE ECF-TYPE SIGMA FACTO"/>
    <property type="match status" value="1"/>
</dbReference>
<dbReference type="GO" id="GO:0003677">
    <property type="term" value="F:DNA binding"/>
    <property type="evidence" value="ECO:0007669"/>
    <property type="project" value="InterPro"/>
</dbReference>
<dbReference type="Pfam" id="PF08281">
    <property type="entry name" value="Sigma70_r4_2"/>
    <property type="match status" value="1"/>
</dbReference>
<dbReference type="PANTHER" id="PTHR43133:SF25">
    <property type="entry name" value="RNA POLYMERASE SIGMA FACTOR RFAY-RELATED"/>
    <property type="match status" value="1"/>
</dbReference>
<dbReference type="EMBL" id="OCND01000006">
    <property type="protein sequence ID" value="SOD55302.1"/>
    <property type="molecule type" value="Genomic_DNA"/>
</dbReference>
<name>A0A286D9J5_9GAMM</name>
<accession>A0A286D9J5</accession>
<evidence type="ECO:0000256" key="3">
    <source>
        <dbReference type="ARBA" id="ARBA00023082"/>
    </source>
</evidence>
<evidence type="ECO:0000313" key="8">
    <source>
        <dbReference type="Proteomes" id="UP000219374"/>
    </source>
</evidence>
<dbReference type="CDD" id="cd06171">
    <property type="entry name" value="Sigma70_r4"/>
    <property type="match status" value="1"/>
</dbReference>
<evidence type="ECO:0000256" key="2">
    <source>
        <dbReference type="ARBA" id="ARBA00023015"/>
    </source>
</evidence>
<keyword evidence="8" id="KW-1185">Reference proteome</keyword>
<comment type="similarity">
    <text evidence="1">Belongs to the sigma-70 factor family. ECF subfamily.</text>
</comment>
<keyword evidence="4" id="KW-0804">Transcription</keyword>
<dbReference type="AlphaFoldDB" id="A0A286D9J5"/>
<feature type="domain" description="RNA polymerase sigma-70 region 2" evidence="5">
    <location>
        <begin position="17"/>
        <end position="81"/>
    </location>
</feature>
<dbReference type="Pfam" id="PF04542">
    <property type="entry name" value="Sigma70_r2"/>
    <property type="match status" value="1"/>
</dbReference>
<protein>
    <submittedName>
        <fullName evidence="7">RNA polymerase sigma-70 factor, ECF subfamily</fullName>
    </submittedName>
</protein>
<dbReference type="InterPro" id="IPR013249">
    <property type="entry name" value="RNA_pol_sigma70_r4_t2"/>
</dbReference>
<dbReference type="Gene3D" id="1.10.10.10">
    <property type="entry name" value="Winged helix-like DNA-binding domain superfamily/Winged helix DNA-binding domain"/>
    <property type="match status" value="1"/>
</dbReference>
<feature type="domain" description="RNA polymerase sigma factor 70 region 4 type 2" evidence="6">
    <location>
        <begin position="107"/>
        <end position="158"/>
    </location>
</feature>
<dbReference type="GO" id="GO:0006352">
    <property type="term" value="P:DNA-templated transcription initiation"/>
    <property type="evidence" value="ECO:0007669"/>
    <property type="project" value="InterPro"/>
</dbReference>
<dbReference type="InterPro" id="IPR007627">
    <property type="entry name" value="RNA_pol_sigma70_r2"/>
</dbReference>
<evidence type="ECO:0000259" key="6">
    <source>
        <dbReference type="Pfam" id="PF08281"/>
    </source>
</evidence>
<reference evidence="7 8" key="1">
    <citation type="submission" date="2017-09" db="EMBL/GenBank/DDBJ databases">
        <authorList>
            <person name="Ehlers B."/>
            <person name="Leendertz F.H."/>
        </authorList>
    </citation>
    <scope>NUCLEOTIDE SEQUENCE [LARGE SCALE GENOMIC DNA]</scope>
    <source>
        <strain evidence="7 8">CGMCC 1.10978</strain>
    </source>
</reference>
<evidence type="ECO:0000256" key="1">
    <source>
        <dbReference type="ARBA" id="ARBA00010641"/>
    </source>
</evidence>
<dbReference type="OrthoDB" id="9797134at2"/>
<dbReference type="GO" id="GO:0016987">
    <property type="term" value="F:sigma factor activity"/>
    <property type="evidence" value="ECO:0007669"/>
    <property type="project" value="UniProtKB-KW"/>
</dbReference>
<dbReference type="InterPro" id="IPR036388">
    <property type="entry name" value="WH-like_DNA-bd_sf"/>
</dbReference>
<dbReference type="InterPro" id="IPR039425">
    <property type="entry name" value="RNA_pol_sigma-70-like"/>
</dbReference>
<evidence type="ECO:0000313" key="7">
    <source>
        <dbReference type="EMBL" id="SOD55302.1"/>
    </source>
</evidence>
<keyword evidence="2" id="KW-0805">Transcription regulation</keyword>
<proteinExistence type="inferred from homology"/>
<keyword evidence="3" id="KW-0731">Sigma factor</keyword>